<evidence type="ECO:0008006" key="3">
    <source>
        <dbReference type="Google" id="ProtNLM"/>
    </source>
</evidence>
<dbReference type="EMBL" id="JAZDQV010000009">
    <property type="protein sequence ID" value="MEE1877996.1"/>
    <property type="molecule type" value="Genomic_DNA"/>
</dbReference>
<dbReference type="RefSeq" id="WP_354145100.1">
    <property type="nucleotide sequence ID" value="NZ_JAZDQV010000009.1"/>
</dbReference>
<comment type="caution">
    <text evidence="1">The sequence shown here is derived from an EMBL/GenBank/DDBJ whole genome shotgun (WGS) entry which is preliminary data.</text>
</comment>
<gene>
    <name evidence="1" type="ORF">VRS74_09905</name>
</gene>
<evidence type="ECO:0000313" key="1">
    <source>
        <dbReference type="EMBL" id="MEE1877996.1"/>
    </source>
</evidence>
<organism evidence="1 2">
    <name type="scientific">Altererythrobacter litoralis</name>
    <dbReference type="NCBI Taxonomy" id="3113904"/>
    <lineage>
        <taxon>Bacteria</taxon>
        <taxon>Pseudomonadati</taxon>
        <taxon>Pseudomonadota</taxon>
        <taxon>Alphaproteobacteria</taxon>
        <taxon>Sphingomonadales</taxon>
        <taxon>Erythrobacteraceae</taxon>
        <taxon>Altererythrobacter</taxon>
    </lineage>
</organism>
<dbReference type="Proteomes" id="UP001343492">
    <property type="component" value="Unassembled WGS sequence"/>
</dbReference>
<accession>A0ABU7GIE9</accession>
<dbReference type="PROSITE" id="PS51257">
    <property type="entry name" value="PROKAR_LIPOPROTEIN"/>
    <property type="match status" value="1"/>
</dbReference>
<sequence length="134" mass="14767">MIRYTAIAFLPLLAVACAPIESDEEFVTKGPPVKVVGEPVSCIPITQIRQSLVRDDRTIDFEMAGRKVYRNTLPQSCPSLGFREAFTYSTSISQLCNTEIIYVLENVGGQMRRGAGCGLGKFVPVEYAKDEAED</sequence>
<protein>
    <recommendedName>
        <fullName evidence="3">Lipoprotein</fullName>
    </recommendedName>
</protein>
<reference evidence="1 2" key="1">
    <citation type="submission" date="2024-01" db="EMBL/GenBank/DDBJ databases">
        <title>The genome sequence of Erythrobacteraceae sp. strain 1XM1-14.</title>
        <authorList>
            <person name="Liu Y."/>
        </authorList>
    </citation>
    <scope>NUCLEOTIDE SEQUENCE [LARGE SCALE GENOMIC DNA]</scope>
    <source>
        <strain evidence="1 2">1XM1-14</strain>
    </source>
</reference>
<name>A0ABU7GIE9_9SPHN</name>
<evidence type="ECO:0000313" key="2">
    <source>
        <dbReference type="Proteomes" id="UP001343492"/>
    </source>
</evidence>
<keyword evidence="2" id="KW-1185">Reference proteome</keyword>
<proteinExistence type="predicted"/>